<dbReference type="InParanoid" id="A0A3Q1I7A5"/>
<dbReference type="OrthoDB" id="195843at2759"/>
<dbReference type="AlphaFoldDB" id="A0A3Q1I7A5"/>
<name>A0A3Q1I7A5_ANATE</name>
<dbReference type="Ensembl" id="ENSATET00000016354.3">
    <property type="protein sequence ID" value="ENSATEP00000016100.1"/>
    <property type="gene ID" value="ENSATEG00000011204.3"/>
</dbReference>
<protein>
    <recommendedName>
        <fullName evidence="4">Sfi1 spindle body domain-containing protein</fullName>
    </recommendedName>
</protein>
<keyword evidence="3" id="KW-1185">Reference proteome</keyword>
<reference evidence="2" key="2">
    <citation type="submission" date="2025-08" db="UniProtKB">
        <authorList>
            <consortium name="Ensembl"/>
        </authorList>
    </citation>
    <scope>IDENTIFICATION</scope>
</reference>
<proteinExistence type="predicted"/>
<reference evidence="2" key="1">
    <citation type="submission" date="2021-04" db="EMBL/GenBank/DDBJ databases">
        <authorList>
            <consortium name="Wellcome Sanger Institute Data Sharing"/>
        </authorList>
    </citation>
    <scope>NUCLEOTIDE SEQUENCE [LARGE SCALE GENOMIC DNA]</scope>
</reference>
<sequence length="1235" mass="148173">MSRFSGTKKPDLRGPRPSGAVIVVPEAETKHVRKVHYRKVHYRVGYNWNKGGRLKELRIRHLARKFLKIWMQNTFGRILPHKAKSHYDRVVLRRVFEGWRDEWWTSRREWSLTMRAECHYRYYLYNLVVHRWRTFLSLQGEKKRKLQNAQSFADRQQMRLVWEKWEVFTEMRRMKNRMLESALEQNRLATLCSAWRLWQTRLQQCHDLYVLEDRAIKQRALTLQRRAWLQWKEMHTAACCQKEKESKASFHFILRLKRKTLHQWICYVSSCQTKKNSEAVAQHAYYLHLVRMCWSKWSSVLHHRWTEEQRLQASSHLAKQSTQRRALERWKAYVMLCREEAERNQIARQHHHHHLLSAGLQGLSLNVIWNRTHRLNNNVAVQHYNQTTLSKYWKLWQDRLEEAEDKCFQPLTEMAQKNYSTSLLSSCFHYWREKLAAQRHMQELEHHADVWFAERMLPRCFNSWVEFTLQRRLHKRRRHTAEVYNQQRQFTWVFYTWWRRSEKHKAQMLSERMAILHEERCHMQRAWSHWRQRTEQQINEEEKEKASDHLYLRRVLHKTMTQWKDNSNEIRNRRYREQQACQQGDLSCKKWAVEKWKKFVQSQRVTKSTLEQMKRYHDVKLLKRTFDAWKLHHVQMCHIYAHAEELYRRQTQRSLRTVLLVWRENAVLLAEVQLMERQAQNHFKHFLQLKVFLAWREVATHAVSRRHQQAEAFGKAQRSINQVRLLQYFRQWRKQTREARRERMRMEKARLHHNSKILSKALKAWNKHHYQYRKYKVMKRHGVLLLKLKMYQTYFEQWRIKLQHRQREAKQTERALWHWSLTLQAKVLYGWKLCVTEQRRKQEQAARAAQVYRDHLLKEGVTCILTYAAHMNELTTSLTQHSQEQRPQSRHLQRVVKRCAMLWKQRALCKSQQEQKVQGKPPKKSVTFCLTTPGIKSVSSSDAVEQEAEDGVLIKLIPPRTPRRQPRRREELFESPQTILSHNGTQKTSDLLNTETASKPMEFTSPSQENHPTDVSCLHPATSIDQSTITSFMSLSDPHMLNVDSLQLNQSSTQTQDLLLPPSAFMTTGTQVMLRKASSSGRRDPSLVTPFNSVYPEPHLRASSGETKVPHIGDAAVDPASALTRELLDIQMDMKSFQQDKKQLRAWQKLKEVLESWLQTSGKEEQMEKNDICQELKELEERISRLSTKLAKQKPTMLLHAERIQHLQTVLQTSGACLLLRQTEEMESAHSAFAT</sequence>
<dbReference type="GeneTree" id="ENSGT00940000154110"/>
<dbReference type="RefSeq" id="XP_026205055.1">
    <property type="nucleotide sequence ID" value="XM_026349270.1"/>
</dbReference>
<organism evidence="2 3">
    <name type="scientific">Anabas testudineus</name>
    <name type="common">Climbing perch</name>
    <name type="synonym">Anthias testudineus</name>
    <dbReference type="NCBI Taxonomy" id="64144"/>
    <lineage>
        <taxon>Eukaryota</taxon>
        <taxon>Metazoa</taxon>
        <taxon>Chordata</taxon>
        <taxon>Craniata</taxon>
        <taxon>Vertebrata</taxon>
        <taxon>Euteleostomi</taxon>
        <taxon>Actinopterygii</taxon>
        <taxon>Neopterygii</taxon>
        <taxon>Teleostei</taxon>
        <taxon>Neoteleostei</taxon>
        <taxon>Acanthomorphata</taxon>
        <taxon>Anabantaria</taxon>
        <taxon>Anabantiformes</taxon>
        <taxon>Anabantoidei</taxon>
        <taxon>Anabantidae</taxon>
        <taxon>Anabas</taxon>
    </lineage>
</organism>
<feature type="coiled-coil region" evidence="1">
    <location>
        <begin position="1162"/>
        <end position="1189"/>
    </location>
</feature>
<dbReference type="PANTHER" id="PTHR22028">
    <property type="entry name" value="SFI1 SPINDLE BODY DOMAIN-CONTAINING PROTEIN-RELATED"/>
    <property type="match status" value="1"/>
</dbReference>
<dbReference type="GO" id="GO:0019902">
    <property type="term" value="F:phosphatase binding"/>
    <property type="evidence" value="ECO:0007669"/>
    <property type="project" value="TreeGrafter"/>
</dbReference>
<dbReference type="STRING" id="64144.ENSATEP00000016100"/>
<dbReference type="GeneID" id="113154862"/>
<reference evidence="2" key="3">
    <citation type="submission" date="2025-09" db="UniProtKB">
        <authorList>
            <consortium name="Ensembl"/>
        </authorList>
    </citation>
    <scope>IDENTIFICATION</scope>
</reference>
<evidence type="ECO:0008006" key="4">
    <source>
        <dbReference type="Google" id="ProtNLM"/>
    </source>
</evidence>
<gene>
    <name evidence="2" type="primary">SFI1</name>
</gene>
<evidence type="ECO:0000256" key="1">
    <source>
        <dbReference type="SAM" id="Coils"/>
    </source>
</evidence>
<evidence type="ECO:0000313" key="3">
    <source>
        <dbReference type="Proteomes" id="UP000265040"/>
    </source>
</evidence>
<evidence type="ECO:0000313" key="2">
    <source>
        <dbReference type="Ensembl" id="ENSATEP00000016100.1"/>
    </source>
</evidence>
<keyword evidence="1" id="KW-0175">Coiled coil</keyword>
<dbReference type="Proteomes" id="UP000265040">
    <property type="component" value="Chromosome 5"/>
</dbReference>
<dbReference type="OMA" id="RCENNEE"/>
<dbReference type="InterPro" id="IPR052270">
    <property type="entry name" value="CACF_protein"/>
</dbReference>
<accession>A0A3Q1I7A5</accession>
<dbReference type="PANTHER" id="PTHR22028:SF4">
    <property type="entry name" value="PROTEIN SFI1 HOMOLOG"/>
    <property type="match status" value="1"/>
</dbReference>